<proteinExistence type="predicted"/>
<evidence type="ECO:0000313" key="2">
    <source>
        <dbReference type="EMBL" id="EGG30661.1"/>
    </source>
</evidence>
<dbReference type="InterPro" id="IPR050483">
    <property type="entry name" value="CoA-transferase_III_domain"/>
</dbReference>
<organism evidence="2 3">
    <name type="scientific">Aequoribacter fuscus</name>
    <dbReference type="NCBI Taxonomy" id="2518989"/>
    <lineage>
        <taxon>Bacteria</taxon>
        <taxon>Pseudomonadati</taxon>
        <taxon>Pseudomonadota</taxon>
        <taxon>Gammaproteobacteria</taxon>
        <taxon>Cellvibrionales</taxon>
        <taxon>Halieaceae</taxon>
        <taxon>Aequoribacter</taxon>
    </lineage>
</organism>
<keyword evidence="1" id="KW-0808">Transferase</keyword>
<dbReference type="PANTHER" id="PTHR48207:SF3">
    <property type="entry name" value="SUCCINATE--HYDROXYMETHYLGLUTARATE COA-TRANSFERASE"/>
    <property type="match status" value="1"/>
</dbReference>
<dbReference type="eggNOG" id="COG1804">
    <property type="taxonomic scope" value="Bacteria"/>
</dbReference>
<reference evidence="2 3" key="1">
    <citation type="journal article" date="2011" name="J. Bacteriol.">
        <title>Genome sequence of strain IMCC3088, a proteorhodopsin-containing marine bacterium belonging to the OM60/NOR5 clade.</title>
        <authorList>
            <person name="Jang Y."/>
            <person name="Oh H.M."/>
            <person name="Kang I."/>
            <person name="Lee K."/>
            <person name="Yang S.J."/>
            <person name="Cho J.C."/>
        </authorList>
    </citation>
    <scope>NUCLEOTIDE SEQUENCE [LARGE SCALE GENOMIC DNA]</scope>
    <source>
        <strain evidence="2 3">IMCC3088</strain>
    </source>
</reference>
<name>F3KZ46_9GAMM</name>
<dbReference type="STRING" id="2518989.IMCC3088_112"/>
<dbReference type="SUPFAM" id="SSF89796">
    <property type="entry name" value="CoA-transferase family III (CaiB/BaiF)"/>
    <property type="match status" value="1"/>
</dbReference>
<evidence type="ECO:0000256" key="1">
    <source>
        <dbReference type="ARBA" id="ARBA00022679"/>
    </source>
</evidence>
<gene>
    <name evidence="2" type="ORF">IMCC3088_112</name>
</gene>
<dbReference type="Proteomes" id="UP000005615">
    <property type="component" value="Unassembled WGS sequence"/>
</dbReference>
<dbReference type="AlphaFoldDB" id="F3KZ46"/>
<dbReference type="InterPro" id="IPR003673">
    <property type="entry name" value="CoA-Trfase_fam_III"/>
</dbReference>
<comment type="caution">
    <text evidence="2">The sequence shown here is derived from an EMBL/GenBank/DDBJ whole genome shotgun (WGS) entry which is preliminary data.</text>
</comment>
<protein>
    <submittedName>
        <fullName evidence="2">Putative dehydratase/racemase</fullName>
    </submittedName>
</protein>
<dbReference type="OrthoDB" id="9058532at2"/>
<dbReference type="Pfam" id="PF02515">
    <property type="entry name" value="CoA_transf_3"/>
    <property type="match status" value="1"/>
</dbReference>
<dbReference type="Gene3D" id="3.30.1540.10">
    <property type="entry name" value="formyl-coa transferase, domain 3"/>
    <property type="match status" value="1"/>
</dbReference>
<dbReference type="InterPro" id="IPR023606">
    <property type="entry name" value="CoA-Trfase_III_dom_1_sf"/>
</dbReference>
<dbReference type="EMBL" id="AEIG01000010">
    <property type="protein sequence ID" value="EGG30661.1"/>
    <property type="molecule type" value="Genomic_DNA"/>
</dbReference>
<dbReference type="GO" id="GO:0008410">
    <property type="term" value="F:CoA-transferase activity"/>
    <property type="evidence" value="ECO:0007669"/>
    <property type="project" value="TreeGrafter"/>
</dbReference>
<dbReference type="InterPro" id="IPR044855">
    <property type="entry name" value="CoA-Trfase_III_dom3_sf"/>
</dbReference>
<dbReference type="Gene3D" id="3.40.50.10540">
    <property type="entry name" value="Crotonobetainyl-coa:carnitine coa-transferase, domain 1"/>
    <property type="match status" value="1"/>
</dbReference>
<sequence length="142" mass="15344">MLALGFFKENPLGLMCEALGVEDMSKKLGIETASVLELAKHKSTVEPILAAACKNLSTDELLSRLQAKDPLCAPIMSIADAMSQPQKKEINALTDVPVNGQKSLRVVDSPLAFSRTPRREHSPVPLLGEHTEEVLARLGLDS</sequence>
<keyword evidence="3" id="KW-1185">Reference proteome</keyword>
<dbReference type="PANTHER" id="PTHR48207">
    <property type="entry name" value="SUCCINATE--HYDROXYMETHYLGLUTARATE COA-TRANSFERASE"/>
    <property type="match status" value="1"/>
</dbReference>
<accession>F3KZ46</accession>
<evidence type="ECO:0000313" key="3">
    <source>
        <dbReference type="Proteomes" id="UP000005615"/>
    </source>
</evidence>